<dbReference type="GeneID" id="90644880"/>
<keyword evidence="3" id="KW-1185">Reference proteome</keyword>
<reference evidence="2 3" key="1">
    <citation type="submission" date="2023-09" db="EMBL/GenBank/DDBJ databases">
        <title>Complete-Gapless Cercospora beticola genome.</title>
        <authorList>
            <person name="Wyatt N.A."/>
            <person name="Spanner R.E."/>
            <person name="Bolton M.D."/>
        </authorList>
    </citation>
    <scope>NUCLEOTIDE SEQUENCE [LARGE SCALE GENOMIC DNA]</scope>
    <source>
        <strain evidence="2">Cb09-40</strain>
    </source>
</reference>
<dbReference type="EMBL" id="CP134192">
    <property type="protein sequence ID" value="WPB08128.1"/>
    <property type="molecule type" value="Genomic_DNA"/>
</dbReference>
<feature type="chain" id="PRO_5045584727" description="Cyanovirin-N domain-containing protein" evidence="1">
    <location>
        <begin position="19"/>
        <end position="143"/>
    </location>
</feature>
<protein>
    <recommendedName>
        <fullName evidence="4">Cyanovirin-N domain-containing protein</fullName>
    </recommendedName>
</protein>
<keyword evidence="1" id="KW-0732">Signal</keyword>
<feature type="signal peptide" evidence="1">
    <location>
        <begin position="1"/>
        <end position="18"/>
    </location>
</feature>
<dbReference type="RefSeq" id="XP_065459662.1">
    <property type="nucleotide sequence ID" value="XM_065603590.1"/>
</dbReference>
<organism evidence="2 3">
    <name type="scientific">Cercospora beticola</name>
    <name type="common">Sugarbeet leaf spot fungus</name>
    <dbReference type="NCBI Taxonomy" id="122368"/>
    <lineage>
        <taxon>Eukaryota</taxon>
        <taxon>Fungi</taxon>
        <taxon>Dikarya</taxon>
        <taxon>Ascomycota</taxon>
        <taxon>Pezizomycotina</taxon>
        <taxon>Dothideomycetes</taxon>
        <taxon>Dothideomycetidae</taxon>
        <taxon>Mycosphaerellales</taxon>
        <taxon>Mycosphaerellaceae</taxon>
        <taxon>Cercospora</taxon>
    </lineage>
</organism>
<dbReference type="Proteomes" id="UP001302367">
    <property type="component" value="Chromosome 9"/>
</dbReference>
<proteinExistence type="predicted"/>
<gene>
    <name evidence="2" type="ORF">RHO25_012792</name>
</gene>
<accession>A0ABZ0P8E1</accession>
<name>A0ABZ0P8E1_CERBT</name>
<evidence type="ECO:0000313" key="2">
    <source>
        <dbReference type="EMBL" id="WPB08128.1"/>
    </source>
</evidence>
<sequence>MKWMNLLTLASLAGLASAKKQIVAAGSTNANSTELVRCVAELKAVLEEHPRTDNLTGYHCGESWWQLGGNEQWQPIKNNLRAFRKCENDLNAVALSGNDWFRCILTDMWGFRILAYSPKGIEVCWGIKGSKKHFHCRRPNTGN</sequence>
<evidence type="ECO:0000256" key="1">
    <source>
        <dbReference type="SAM" id="SignalP"/>
    </source>
</evidence>
<evidence type="ECO:0000313" key="3">
    <source>
        <dbReference type="Proteomes" id="UP001302367"/>
    </source>
</evidence>
<evidence type="ECO:0008006" key="4">
    <source>
        <dbReference type="Google" id="ProtNLM"/>
    </source>
</evidence>